<dbReference type="STRING" id="1332080.ATN00_01325"/>
<evidence type="ECO:0000256" key="1">
    <source>
        <dbReference type="ARBA" id="ARBA00009924"/>
    </source>
</evidence>
<keyword evidence="3 5" id="KW-0418">Kinase</keyword>
<evidence type="ECO:0000259" key="4">
    <source>
        <dbReference type="Pfam" id="PF03976"/>
    </source>
</evidence>
<reference evidence="5 6" key="1">
    <citation type="submission" date="2015-11" db="EMBL/GenBank/DDBJ databases">
        <title>A Two-component Flavoprotein Monooxygenase System MeaXY Responsible for para-Hydroxylation of 2-Methyl-6-ethylaniline and 2,6-Diethylaniline in Sphingobium baderi DE-13.</title>
        <authorList>
            <person name="Cheng M."/>
            <person name="Meng Q."/>
            <person name="Yang Y."/>
            <person name="Chu C."/>
            <person name="Yan X."/>
            <person name="He J."/>
            <person name="Li S."/>
        </authorList>
    </citation>
    <scope>NUCLEOTIDE SEQUENCE [LARGE SCALE GENOMIC DNA]</scope>
    <source>
        <strain evidence="5 6">DE-13</strain>
    </source>
</reference>
<dbReference type="GO" id="GO:0008976">
    <property type="term" value="F:polyphosphate kinase activity"/>
    <property type="evidence" value="ECO:0007669"/>
    <property type="project" value="InterPro"/>
</dbReference>
<sequence length="264" mass="30831">MAIDLKDYENSPKFTGDYDAALADLQHRLAKIQVAHVIHDRRSVILLEGWDAAGKGGIIKRMAADWDPRYYQVHPIAAPNEEERDHHFLWRFWTRLPAGRNIAIFDRSWYGRVLVERVEGFCSKKEWKRAYDDINAFERQQTDAGSHILKLFVHITQETQDKQLAERLDTPWKRWKTGADDYRNRARRADYLDAMHDMFARTDTKHAPWQVIDNNHRKTGRIAALTYIAETLEKLVPMDFPEADPAVVKLAREAFGYKPSNKIT</sequence>
<gene>
    <name evidence="5" type="ORF">ATN00_01325</name>
</gene>
<dbReference type="EMBL" id="CP013264">
    <property type="protein sequence ID" value="ALR19150.1"/>
    <property type="molecule type" value="Genomic_DNA"/>
</dbReference>
<dbReference type="Pfam" id="PF03976">
    <property type="entry name" value="PPK2"/>
    <property type="match status" value="1"/>
</dbReference>
<evidence type="ECO:0000256" key="3">
    <source>
        <dbReference type="ARBA" id="ARBA00022777"/>
    </source>
</evidence>
<organism evidence="5 6">
    <name type="scientific">Sphingobium baderi</name>
    <dbReference type="NCBI Taxonomy" id="1332080"/>
    <lineage>
        <taxon>Bacteria</taxon>
        <taxon>Pseudomonadati</taxon>
        <taxon>Pseudomonadota</taxon>
        <taxon>Alphaproteobacteria</taxon>
        <taxon>Sphingomonadales</taxon>
        <taxon>Sphingomonadaceae</taxon>
        <taxon>Sphingobium</taxon>
    </lineage>
</organism>
<dbReference type="RefSeq" id="WP_062061124.1">
    <property type="nucleotide sequence ID" value="NZ_CP013264.1"/>
</dbReference>
<dbReference type="SUPFAM" id="SSF52540">
    <property type="entry name" value="P-loop containing nucleoside triphosphate hydrolases"/>
    <property type="match status" value="1"/>
</dbReference>
<evidence type="ECO:0000256" key="2">
    <source>
        <dbReference type="ARBA" id="ARBA00022679"/>
    </source>
</evidence>
<feature type="domain" description="Polyphosphate kinase-2-related" evidence="4">
    <location>
        <begin position="17"/>
        <end position="233"/>
    </location>
</feature>
<dbReference type="PANTHER" id="PTHR34383:SF3">
    <property type="entry name" value="POLYPHOSPHATE:AMP PHOSPHOTRANSFERASE"/>
    <property type="match status" value="1"/>
</dbReference>
<protein>
    <submittedName>
        <fullName evidence="5">Polyphosphate kinase</fullName>
    </submittedName>
</protein>
<dbReference type="InterPro" id="IPR022488">
    <property type="entry name" value="PPK2-related"/>
</dbReference>
<dbReference type="PIRSF" id="PIRSF028756">
    <property type="entry name" value="PPK2_prd"/>
    <property type="match status" value="1"/>
</dbReference>
<keyword evidence="2" id="KW-0808">Transferase</keyword>
<dbReference type="Proteomes" id="UP000056968">
    <property type="component" value="Chromosome"/>
</dbReference>
<name>A0A0S3EUQ8_9SPHN</name>
<evidence type="ECO:0000313" key="6">
    <source>
        <dbReference type="Proteomes" id="UP000056968"/>
    </source>
</evidence>
<dbReference type="AlphaFoldDB" id="A0A0S3EUQ8"/>
<accession>A0A0S3EUQ8</accession>
<keyword evidence="6" id="KW-1185">Reference proteome</keyword>
<comment type="similarity">
    <text evidence="1">Belongs to the polyphosphate kinase 2 (PPK2) family. Class I subfamily.</text>
</comment>
<dbReference type="PANTHER" id="PTHR34383">
    <property type="entry name" value="POLYPHOSPHATE:AMP PHOSPHOTRANSFERASE-RELATED"/>
    <property type="match status" value="1"/>
</dbReference>
<dbReference type="OrthoDB" id="9775224at2"/>
<proteinExistence type="inferred from homology"/>
<dbReference type="InterPro" id="IPR016898">
    <property type="entry name" value="Polyphosphate_phosphotransfera"/>
</dbReference>
<dbReference type="KEGG" id="sbd:ATN00_01325"/>
<evidence type="ECO:0000313" key="5">
    <source>
        <dbReference type="EMBL" id="ALR19150.1"/>
    </source>
</evidence>
<dbReference type="InterPro" id="IPR027417">
    <property type="entry name" value="P-loop_NTPase"/>
</dbReference>
<dbReference type="Gene3D" id="3.40.50.300">
    <property type="entry name" value="P-loop containing nucleotide triphosphate hydrolases"/>
    <property type="match status" value="1"/>
</dbReference>